<sequence length="105" mass="11616">IMAPVSKWTDPIGSDILKQIISRRVPQWPNGLRDYQLENIPRVLAGQNILVFTATGDGKSSFYDIPLLVHKELSENPGLYPPFPVREHPTAIVVTPTKGLADSIV</sequence>
<dbReference type="GO" id="GO:0003676">
    <property type="term" value="F:nucleic acid binding"/>
    <property type="evidence" value="ECO:0007669"/>
    <property type="project" value="InterPro"/>
</dbReference>
<evidence type="ECO:0000313" key="2">
    <source>
        <dbReference type="EMBL" id="THU91009.1"/>
    </source>
</evidence>
<evidence type="ECO:0000259" key="1">
    <source>
        <dbReference type="Pfam" id="PF00270"/>
    </source>
</evidence>
<reference evidence="2 3" key="1">
    <citation type="journal article" date="2019" name="Nat. Ecol. Evol.">
        <title>Megaphylogeny resolves global patterns of mushroom evolution.</title>
        <authorList>
            <person name="Varga T."/>
            <person name="Krizsan K."/>
            <person name="Foldi C."/>
            <person name="Dima B."/>
            <person name="Sanchez-Garcia M."/>
            <person name="Sanchez-Ramirez S."/>
            <person name="Szollosi G.J."/>
            <person name="Szarkandi J.G."/>
            <person name="Papp V."/>
            <person name="Albert L."/>
            <person name="Andreopoulos W."/>
            <person name="Angelini C."/>
            <person name="Antonin V."/>
            <person name="Barry K.W."/>
            <person name="Bougher N.L."/>
            <person name="Buchanan P."/>
            <person name="Buyck B."/>
            <person name="Bense V."/>
            <person name="Catcheside P."/>
            <person name="Chovatia M."/>
            <person name="Cooper J."/>
            <person name="Damon W."/>
            <person name="Desjardin D."/>
            <person name="Finy P."/>
            <person name="Geml J."/>
            <person name="Haridas S."/>
            <person name="Hughes K."/>
            <person name="Justo A."/>
            <person name="Karasinski D."/>
            <person name="Kautmanova I."/>
            <person name="Kiss B."/>
            <person name="Kocsube S."/>
            <person name="Kotiranta H."/>
            <person name="LaButti K.M."/>
            <person name="Lechner B.E."/>
            <person name="Liimatainen K."/>
            <person name="Lipzen A."/>
            <person name="Lukacs Z."/>
            <person name="Mihaltcheva S."/>
            <person name="Morgado L.N."/>
            <person name="Niskanen T."/>
            <person name="Noordeloos M.E."/>
            <person name="Ohm R.A."/>
            <person name="Ortiz-Santana B."/>
            <person name="Ovrebo C."/>
            <person name="Racz N."/>
            <person name="Riley R."/>
            <person name="Savchenko A."/>
            <person name="Shiryaev A."/>
            <person name="Soop K."/>
            <person name="Spirin V."/>
            <person name="Szebenyi C."/>
            <person name="Tomsovsky M."/>
            <person name="Tulloss R.E."/>
            <person name="Uehling J."/>
            <person name="Grigoriev I.V."/>
            <person name="Vagvolgyi C."/>
            <person name="Papp T."/>
            <person name="Martin F.M."/>
            <person name="Miettinen O."/>
            <person name="Hibbett D.S."/>
            <person name="Nagy L.G."/>
        </authorList>
    </citation>
    <scope>NUCLEOTIDE SEQUENCE [LARGE SCALE GENOMIC DNA]</scope>
    <source>
        <strain evidence="2 3">CBS 962.96</strain>
    </source>
</reference>
<keyword evidence="3" id="KW-1185">Reference proteome</keyword>
<dbReference type="SUPFAM" id="SSF52540">
    <property type="entry name" value="P-loop containing nucleoside triphosphate hydrolases"/>
    <property type="match status" value="1"/>
</dbReference>
<protein>
    <recommendedName>
        <fullName evidence="1">DEAD/DEAH-box helicase domain-containing protein</fullName>
    </recommendedName>
</protein>
<dbReference type="InterPro" id="IPR027417">
    <property type="entry name" value="P-loop_NTPase"/>
</dbReference>
<feature type="domain" description="DEAD/DEAH-box helicase" evidence="1">
    <location>
        <begin position="34"/>
        <end position="104"/>
    </location>
</feature>
<proteinExistence type="predicted"/>
<dbReference type="InterPro" id="IPR011545">
    <property type="entry name" value="DEAD/DEAH_box_helicase_dom"/>
</dbReference>
<feature type="non-terminal residue" evidence="2">
    <location>
        <position position="105"/>
    </location>
</feature>
<dbReference type="OrthoDB" id="3260945at2759"/>
<gene>
    <name evidence="2" type="ORF">K435DRAFT_595041</name>
</gene>
<dbReference type="EMBL" id="ML179318">
    <property type="protein sequence ID" value="THU91009.1"/>
    <property type="molecule type" value="Genomic_DNA"/>
</dbReference>
<name>A0A4S8LNT5_DENBC</name>
<dbReference type="GO" id="GO:0005524">
    <property type="term" value="F:ATP binding"/>
    <property type="evidence" value="ECO:0007669"/>
    <property type="project" value="InterPro"/>
</dbReference>
<dbReference type="Gene3D" id="3.40.50.300">
    <property type="entry name" value="P-loop containing nucleotide triphosphate hydrolases"/>
    <property type="match status" value="1"/>
</dbReference>
<dbReference type="Pfam" id="PF00270">
    <property type="entry name" value="DEAD"/>
    <property type="match status" value="1"/>
</dbReference>
<dbReference type="AlphaFoldDB" id="A0A4S8LNT5"/>
<organism evidence="2 3">
    <name type="scientific">Dendrothele bispora (strain CBS 962.96)</name>
    <dbReference type="NCBI Taxonomy" id="1314807"/>
    <lineage>
        <taxon>Eukaryota</taxon>
        <taxon>Fungi</taxon>
        <taxon>Dikarya</taxon>
        <taxon>Basidiomycota</taxon>
        <taxon>Agaricomycotina</taxon>
        <taxon>Agaricomycetes</taxon>
        <taxon>Agaricomycetidae</taxon>
        <taxon>Agaricales</taxon>
        <taxon>Agaricales incertae sedis</taxon>
        <taxon>Dendrothele</taxon>
    </lineage>
</organism>
<feature type="non-terminal residue" evidence="2">
    <location>
        <position position="1"/>
    </location>
</feature>
<dbReference type="Proteomes" id="UP000297245">
    <property type="component" value="Unassembled WGS sequence"/>
</dbReference>
<evidence type="ECO:0000313" key="3">
    <source>
        <dbReference type="Proteomes" id="UP000297245"/>
    </source>
</evidence>
<accession>A0A4S8LNT5</accession>